<dbReference type="InterPro" id="IPR001128">
    <property type="entry name" value="Cyt_P450"/>
</dbReference>
<dbReference type="GO" id="GO:0005506">
    <property type="term" value="F:iron ion binding"/>
    <property type="evidence" value="ECO:0007669"/>
    <property type="project" value="InterPro"/>
</dbReference>
<accession>A0A1V6TWJ2</accession>
<evidence type="ECO:0000256" key="3">
    <source>
        <dbReference type="ARBA" id="ARBA00022617"/>
    </source>
</evidence>
<comment type="caution">
    <text evidence="12">The sequence shown here is derived from an EMBL/GenBank/DDBJ whole genome shotgun (WGS) entry which is preliminary data.</text>
</comment>
<name>A0A1V6TWJ2_9EURO</name>
<dbReference type="PANTHER" id="PTHR24305:SF188">
    <property type="entry name" value="P450, PUTATIVE (EUROFUNG)-RELATED"/>
    <property type="match status" value="1"/>
</dbReference>
<evidence type="ECO:0000256" key="1">
    <source>
        <dbReference type="ARBA" id="ARBA00001971"/>
    </source>
</evidence>
<evidence type="ECO:0000256" key="5">
    <source>
        <dbReference type="ARBA" id="ARBA00023002"/>
    </source>
</evidence>
<dbReference type="EMBL" id="MLQL01000002">
    <property type="protein sequence ID" value="OQE30752.1"/>
    <property type="molecule type" value="Genomic_DNA"/>
</dbReference>
<sequence length="507" mass="58475">MHTQLILLPLLLLTIQIILRITKFLTSPLRNIPGPFWARFSNLWYFNRLRQGQFEHDNIKLHKQYGPIVRVGPNHYSISDAATIKNVYGTGSKFAKSAWYDGWKHPAQWTVFADRDIKRHADTRKRFTGLYSMSSLVNYEPFVDHCAELFITRLNEFADHGETLNMGHWFQCYAFDVIGNITFGERFGFLDRGHDIDGTIAALQKVVIYSTLVGIFPEWHPRLFKPLSKLKWSGAGGRAYISKFVQDKISAHDQKAQIQTPEPEKNEPQSEQPQDFVDKLMQARQKDPKKVTDYHLFIMGQSNVTAGSDTTAISLSTIMWHLMQYPEVLHKLRQEIEEFTAQGMCSSPITFKESQEMPYFQAVMKEALRMHAATGLPMWRTVPDGGAEIGGRFFPGGSVVGVNTWVAHYDESVFVDAGVFKPERWIEAESRPERLRVMNQMYMPFGLGSRTCLGKHISILEMSKLIPRLVQEFDFTPLRKTWRTENFWFVKPVDFEVRVKRRVSPAV</sequence>
<evidence type="ECO:0000256" key="8">
    <source>
        <dbReference type="PIRSR" id="PIRSR602401-1"/>
    </source>
</evidence>
<dbReference type="PRINTS" id="PR00385">
    <property type="entry name" value="P450"/>
</dbReference>
<keyword evidence="3 8" id="KW-0349">Heme</keyword>
<gene>
    <name evidence="12" type="ORF">PENFLA_c002G06919</name>
</gene>
<keyword evidence="7 9" id="KW-0503">Monooxygenase</keyword>
<dbReference type="Proteomes" id="UP000191342">
    <property type="component" value="Unassembled WGS sequence"/>
</dbReference>
<keyword evidence="6 8" id="KW-0408">Iron</keyword>
<reference evidence="13" key="1">
    <citation type="journal article" date="2017" name="Nat. Microbiol.">
        <title>Global analysis of biosynthetic gene clusters reveals vast potential of secondary metabolite production in Penicillium species.</title>
        <authorList>
            <person name="Nielsen J.C."/>
            <person name="Grijseels S."/>
            <person name="Prigent S."/>
            <person name="Ji B."/>
            <person name="Dainat J."/>
            <person name="Nielsen K.F."/>
            <person name="Frisvad J.C."/>
            <person name="Workman M."/>
            <person name="Nielsen J."/>
        </authorList>
    </citation>
    <scope>NUCLEOTIDE SEQUENCE [LARGE SCALE GENOMIC DNA]</scope>
    <source>
        <strain evidence="13">IBT 14082</strain>
    </source>
</reference>
<evidence type="ECO:0000256" key="2">
    <source>
        <dbReference type="ARBA" id="ARBA00010617"/>
    </source>
</evidence>
<evidence type="ECO:0000256" key="10">
    <source>
        <dbReference type="SAM" id="MobiDB-lite"/>
    </source>
</evidence>
<feature type="binding site" description="axial binding residue" evidence="8">
    <location>
        <position position="452"/>
    </location>
    <ligand>
        <name>heme</name>
        <dbReference type="ChEBI" id="CHEBI:30413"/>
    </ligand>
    <ligandPart>
        <name>Fe</name>
        <dbReference type="ChEBI" id="CHEBI:18248"/>
    </ligandPart>
</feature>
<dbReference type="PRINTS" id="PR00463">
    <property type="entry name" value="EP450I"/>
</dbReference>
<dbReference type="Pfam" id="PF00067">
    <property type="entry name" value="p450"/>
    <property type="match status" value="1"/>
</dbReference>
<dbReference type="InterPro" id="IPR017972">
    <property type="entry name" value="Cyt_P450_CS"/>
</dbReference>
<feature type="chain" id="PRO_5012235326" description="Ig-like domain-containing protein" evidence="11">
    <location>
        <begin position="21"/>
        <end position="507"/>
    </location>
</feature>
<dbReference type="InterPro" id="IPR036396">
    <property type="entry name" value="Cyt_P450_sf"/>
</dbReference>
<evidence type="ECO:0000256" key="7">
    <source>
        <dbReference type="ARBA" id="ARBA00023033"/>
    </source>
</evidence>
<dbReference type="InterPro" id="IPR002401">
    <property type="entry name" value="Cyt_P450_E_grp-I"/>
</dbReference>
<evidence type="ECO:0008006" key="14">
    <source>
        <dbReference type="Google" id="ProtNLM"/>
    </source>
</evidence>
<dbReference type="GO" id="GO:0020037">
    <property type="term" value="F:heme binding"/>
    <property type="evidence" value="ECO:0007669"/>
    <property type="project" value="InterPro"/>
</dbReference>
<evidence type="ECO:0000256" key="4">
    <source>
        <dbReference type="ARBA" id="ARBA00022723"/>
    </source>
</evidence>
<dbReference type="PANTHER" id="PTHR24305">
    <property type="entry name" value="CYTOCHROME P450"/>
    <property type="match status" value="1"/>
</dbReference>
<keyword evidence="13" id="KW-1185">Reference proteome</keyword>
<organism evidence="12 13">
    <name type="scientific">Penicillium flavigenum</name>
    <dbReference type="NCBI Taxonomy" id="254877"/>
    <lineage>
        <taxon>Eukaryota</taxon>
        <taxon>Fungi</taxon>
        <taxon>Dikarya</taxon>
        <taxon>Ascomycota</taxon>
        <taxon>Pezizomycotina</taxon>
        <taxon>Eurotiomycetes</taxon>
        <taxon>Eurotiomycetidae</taxon>
        <taxon>Eurotiales</taxon>
        <taxon>Aspergillaceae</taxon>
        <taxon>Penicillium</taxon>
    </lineage>
</organism>
<dbReference type="GO" id="GO:0016705">
    <property type="term" value="F:oxidoreductase activity, acting on paired donors, with incorporation or reduction of molecular oxygen"/>
    <property type="evidence" value="ECO:0007669"/>
    <property type="project" value="InterPro"/>
</dbReference>
<keyword evidence="11" id="KW-0732">Signal</keyword>
<protein>
    <recommendedName>
        <fullName evidence="14">Ig-like domain-containing protein</fullName>
    </recommendedName>
</protein>
<keyword evidence="4 8" id="KW-0479">Metal-binding</keyword>
<dbReference type="FunFam" id="1.10.630.10:FF:000050">
    <property type="entry name" value="Cytochrome P450 monooxygenase"/>
    <property type="match status" value="1"/>
</dbReference>
<feature type="region of interest" description="Disordered" evidence="10">
    <location>
        <begin position="252"/>
        <end position="274"/>
    </location>
</feature>
<comment type="cofactor">
    <cofactor evidence="1 8">
        <name>heme</name>
        <dbReference type="ChEBI" id="CHEBI:30413"/>
    </cofactor>
</comment>
<evidence type="ECO:0000256" key="6">
    <source>
        <dbReference type="ARBA" id="ARBA00023004"/>
    </source>
</evidence>
<evidence type="ECO:0000313" key="12">
    <source>
        <dbReference type="EMBL" id="OQE30752.1"/>
    </source>
</evidence>
<evidence type="ECO:0000313" key="13">
    <source>
        <dbReference type="Proteomes" id="UP000191342"/>
    </source>
</evidence>
<dbReference type="AlphaFoldDB" id="A0A1V6TWJ2"/>
<comment type="similarity">
    <text evidence="2 9">Belongs to the cytochrome P450 family.</text>
</comment>
<dbReference type="SUPFAM" id="SSF48264">
    <property type="entry name" value="Cytochrome P450"/>
    <property type="match status" value="1"/>
</dbReference>
<evidence type="ECO:0000256" key="11">
    <source>
        <dbReference type="SAM" id="SignalP"/>
    </source>
</evidence>
<dbReference type="STRING" id="254877.A0A1V6TWJ2"/>
<dbReference type="GO" id="GO:0043386">
    <property type="term" value="P:mycotoxin biosynthetic process"/>
    <property type="evidence" value="ECO:0007669"/>
    <property type="project" value="UniProtKB-ARBA"/>
</dbReference>
<proteinExistence type="inferred from homology"/>
<dbReference type="PROSITE" id="PS00086">
    <property type="entry name" value="CYTOCHROME_P450"/>
    <property type="match status" value="1"/>
</dbReference>
<evidence type="ECO:0000256" key="9">
    <source>
        <dbReference type="RuleBase" id="RU000461"/>
    </source>
</evidence>
<feature type="signal peptide" evidence="11">
    <location>
        <begin position="1"/>
        <end position="20"/>
    </location>
</feature>
<dbReference type="Gene3D" id="1.10.630.10">
    <property type="entry name" value="Cytochrome P450"/>
    <property type="match status" value="1"/>
</dbReference>
<dbReference type="CDD" id="cd11060">
    <property type="entry name" value="CYP57A1-like"/>
    <property type="match status" value="1"/>
</dbReference>
<keyword evidence="5 9" id="KW-0560">Oxidoreductase</keyword>
<dbReference type="OrthoDB" id="3934656at2759"/>
<dbReference type="InterPro" id="IPR050121">
    <property type="entry name" value="Cytochrome_P450_monoxygenase"/>
</dbReference>
<dbReference type="GO" id="GO:0004497">
    <property type="term" value="F:monooxygenase activity"/>
    <property type="evidence" value="ECO:0007669"/>
    <property type="project" value="UniProtKB-KW"/>
</dbReference>